<reference evidence="13" key="1">
    <citation type="submission" date="2013-03" db="EMBL/GenBank/DDBJ databases">
        <title>The Genome Sequence of Anopheles dirus WRAIR2.</title>
        <authorList>
            <consortium name="The Broad Institute Genomics Platform"/>
            <person name="Neafsey D.E."/>
            <person name="Walton C."/>
            <person name="Walker B."/>
            <person name="Young S.K."/>
            <person name="Zeng Q."/>
            <person name="Gargeya S."/>
            <person name="Fitzgerald M."/>
            <person name="Haas B."/>
            <person name="Abouelleil A."/>
            <person name="Allen A.W."/>
            <person name="Alvarado L."/>
            <person name="Arachchi H.M."/>
            <person name="Berlin A.M."/>
            <person name="Chapman S.B."/>
            <person name="Gainer-Dewar J."/>
            <person name="Goldberg J."/>
            <person name="Griggs A."/>
            <person name="Gujja S."/>
            <person name="Hansen M."/>
            <person name="Howarth C."/>
            <person name="Imamovic A."/>
            <person name="Ireland A."/>
            <person name="Larimer J."/>
            <person name="McCowan C."/>
            <person name="Murphy C."/>
            <person name="Pearson M."/>
            <person name="Poon T.W."/>
            <person name="Priest M."/>
            <person name="Roberts A."/>
            <person name="Saif S."/>
            <person name="Shea T."/>
            <person name="Sisk P."/>
            <person name="Sykes S."/>
            <person name="Wortman J."/>
            <person name="Nusbaum C."/>
            <person name="Birren B."/>
        </authorList>
    </citation>
    <scope>NUCLEOTIDE SEQUENCE [LARGE SCALE GENOMIC DNA]</scope>
    <source>
        <strain evidence="13">WRAIR2</strain>
    </source>
</reference>
<keyword evidence="4 8" id="KW-0106">Calcium</keyword>
<keyword evidence="5 10" id="KW-1133">Transmembrane helix</keyword>
<evidence type="ECO:0000256" key="7">
    <source>
        <dbReference type="ARBA" id="ARBA00023180"/>
    </source>
</evidence>
<evidence type="ECO:0000256" key="6">
    <source>
        <dbReference type="ARBA" id="ARBA00023136"/>
    </source>
</evidence>
<feature type="region of interest" description="Disordered" evidence="9">
    <location>
        <begin position="2032"/>
        <end position="2051"/>
    </location>
</feature>
<dbReference type="Proteomes" id="UP000075884">
    <property type="component" value="Unassembled WGS sequence"/>
</dbReference>
<dbReference type="Pfam" id="PF00028">
    <property type="entry name" value="Cadherin"/>
    <property type="match status" value="1"/>
</dbReference>
<evidence type="ECO:0000256" key="5">
    <source>
        <dbReference type="ARBA" id="ARBA00022989"/>
    </source>
</evidence>
<keyword evidence="13" id="KW-1185">Reference proteome</keyword>
<dbReference type="InterPro" id="IPR002126">
    <property type="entry name" value="Cadherin-like_dom"/>
</dbReference>
<dbReference type="GO" id="GO:0005886">
    <property type="term" value="C:plasma membrane"/>
    <property type="evidence" value="ECO:0007669"/>
    <property type="project" value="InterPro"/>
</dbReference>
<dbReference type="STRING" id="7168.A0A182NM73"/>
<evidence type="ECO:0000256" key="8">
    <source>
        <dbReference type="PROSITE-ProRule" id="PRU00043"/>
    </source>
</evidence>
<evidence type="ECO:0000256" key="10">
    <source>
        <dbReference type="SAM" id="Phobius"/>
    </source>
</evidence>
<evidence type="ECO:0000313" key="12">
    <source>
        <dbReference type="EnsemblMetazoa" id="ADIR008755-PA"/>
    </source>
</evidence>
<keyword evidence="6 10" id="KW-0472">Membrane</keyword>
<dbReference type="InterPro" id="IPR015919">
    <property type="entry name" value="Cadherin-like_sf"/>
</dbReference>
<dbReference type="CDD" id="cd11304">
    <property type="entry name" value="Cadherin_repeat"/>
    <property type="match status" value="1"/>
</dbReference>
<dbReference type="PROSITE" id="PS50268">
    <property type="entry name" value="CADHERIN_2"/>
    <property type="match status" value="2"/>
</dbReference>
<keyword evidence="3" id="KW-0677">Repeat</keyword>
<dbReference type="SMART" id="SM00112">
    <property type="entry name" value="CA"/>
    <property type="match status" value="2"/>
</dbReference>
<evidence type="ECO:0000256" key="9">
    <source>
        <dbReference type="SAM" id="MobiDB-lite"/>
    </source>
</evidence>
<keyword evidence="2 10" id="KW-0812">Transmembrane</keyword>
<dbReference type="InterPro" id="IPR050174">
    <property type="entry name" value="Protocadherin/Cadherin-CA"/>
</dbReference>
<feature type="domain" description="Cadherin" evidence="11">
    <location>
        <begin position="1545"/>
        <end position="1649"/>
    </location>
</feature>
<protein>
    <recommendedName>
        <fullName evidence="11">Cadherin domain-containing protein</fullName>
    </recommendedName>
</protein>
<dbReference type="VEuPathDB" id="VectorBase:ADIR008755"/>
<evidence type="ECO:0000256" key="4">
    <source>
        <dbReference type="ARBA" id="ARBA00022837"/>
    </source>
</evidence>
<dbReference type="PRINTS" id="PR00205">
    <property type="entry name" value="CADHERIN"/>
</dbReference>
<organism evidence="12 13">
    <name type="scientific">Anopheles dirus</name>
    <dbReference type="NCBI Taxonomy" id="7168"/>
    <lineage>
        <taxon>Eukaryota</taxon>
        <taxon>Metazoa</taxon>
        <taxon>Ecdysozoa</taxon>
        <taxon>Arthropoda</taxon>
        <taxon>Hexapoda</taxon>
        <taxon>Insecta</taxon>
        <taxon>Pterygota</taxon>
        <taxon>Neoptera</taxon>
        <taxon>Endopterygota</taxon>
        <taxon>Diptera</taxon>
        <taxon>Nematocera</taxon>
        <taxon>Culicoidea</taxon>
        <taxon>Culicidae</taxon>
        <taxon>Anophelinae</taxon>
        <taxon>Anopheles</taxon>
    </lineage>
</organism>
<feature type="domain" description="Cadherin" evidence="11">
    <location>
        <begin position="1676"/>
        <end position="1761"/>
    </location>
</feature>
<evidence type="ECO:0000256" key="1">
    <source>
        <dbReference type="ARBA" id="ARBA00004167"/>
    </source>
</evidence>
<evidence type="ECO:0000256" key="2">
    <source>
        <dbReference type="ARBA" id="ARBA00022692"/>
    </source>
</evidence>
<dbReference type="PANTHER" id="PTHR24028">
    <property type="entry name" value="CADHERIN-87A"/>
    <property type="match status" value="1"/>
</dbReference>
<proteinExistence type="predicted"/>
<keyword evidence="7" id="KW-0325">Glycoprotein</keyword>
<dbReference type="InterPro" id="IPR020894">
    <property type="entry name" value="Cadherin_CS"/>
</dbReference>
<accession>A0A182NM73</accession>
<evidence type="ECO:0000256" key="3">
    <source>
        <dbReference type="ARBA" id="ARBA00022737"/>
    </source>
</evidence>
<feature type="region of interest" description="Disordered" evidence="9">
    <location>
        <begin position="1924"/>
        <end position="1955"/>
    </location>
</feature>
<dbReference type="PANTHER" id="PTHR24028:SF328">
    <property type="entry name" value="CADHERIN-3"/>
    <property type="match status" value="1"/>
</dbReference>
<comment type="subcellular location">
    <subcellularLocation>
        <location evidence="1">Membrane</location>
        <topology evidence="1">Single-pass membrane protein</topology>
    </subcellularLocation>
</comment>
<evidence type="ECO:0000259" key="11">
    <source>
        <dbReference type="PROSITE" id="PS50268"/>
    </source>
</evidence>
<evidence type="ECO:0000313" key="13">
    <source>
        <dbReference type="Proteomes" id="UP000075884"/>
    </source>
</evidence>
<feature type="transmembrane region" description="Helical" evidence="10">
    <location>
        <begin position="1890"/>
        <end position="1913"/>
    </location>
</feature>
<dbReference type="GO" id="GO:0005509">
    <property type="term" value="F:calcium ion binding"/>
    <property type="evidence" value="ECO:0007669"/>
    <property type="project" value="UniProtKB-UniRule"/>
</dbReference>
<dbReference type="EnsemblMetazoa" id="ADIR008755-RA">
    <property type="protein sequence ID" value="ADIR008755-PA"/>
    <property type="gene ID" value="ADIR008755"/>
</dbReference>
<sequence length="2051" mass="224080">CSSPTLPSFSGQFPIGPKISTTVGAGYPLAQHEVSNVRSVTVNPAQADLPVYINARVADGMLTITTSEQFANYEKLDDKLLFIHTIVFTCQSGVENEMTFRQDIIEENNHAPLFGQAVYEIEIPLPLPREFNIQQFIAGGKGIVANDYDITKNTVTFSLAENDYFSVTSTNGSSRTEFIANLVTKQTLTKIQPPITLQITAQDGWEPPKTSQASLIISGDPVIVFISPPVFEQSLYRVTHKIGDNFTPLLIKLLPDTFDSSVSYVASGADADYLTLTPTTDRDAVTVTLRAGTEIDPDWKLLSATVIASRTGADSVGSTALVVELTSDPKLLPTFEASLYTGTIDRNRAIELEIIRLIPTTSDSSVRVELTGDDARYFTLTFVNNQATVEPSTALSDAVLKDKSFFLLTVRAAKPEVGTSETLVVLSVEKSDSIKPHFERTVYEGTITEAGVLEVPTVRISSDSFVAGITYRHTGDVELFSISSDGSSGVTTITAANVTPEKLAGRSYLLLTITGTLEDEDTAHAVIVVQVLRTPIVLPKFTEPLLEGKLIEATLELLLPNVQLELESITSETKINLVDDRYFFNIQRQESTPNVFQLYLHENVTSELLRGIDRVSLSVEASNPSSAMAVCIVTVDIVRPAPPTFERVIYEGIIDGTKQLTAELVAKLTSDTIGETISYTLEGAVADVSLFLLEPLEPPATNGVRIRLRSPLSDEEFQSRDRFQLTLKATNAQLAVDTLVPVVIYVERPVAATFTELFYTGEVREDAKEIQFDHRISLTPETIASGTVYTITGPDSALVRYTTESNDQSLSFFLRDEVTKEQLKMRSEIGFVVVANNPGSNPPATVSCTVRIVRELKPTFTRTSFRGKIVEGKTTVDFGGSPVAWESGSVKETTTFAIVEAVPTNDFFEVKLTDDGDTVDIVLQAGVRWDQVRSYAYYQIVLQAVNPGSEMAHCTLVIDVENLPTITPAFTKAIYRGSLQEGTKEVIFSAADTITVRADTITPTFRYVAAEGDAALFVVELVEDNKFKVSLNDSISPGAIEGRDMLTFIMTISNAYSADDTATIVVTIKLDDIVVPTFSKLLYNGRIVEGTNELTLPEAIALNTGTFTENTEIGASGTDGALFTVSRAGSLIELKIADGAIDWNELVSKRYLSVYLQATNPGSDAATAFVVIDIEQRPLPLFVQTSAHGYIEVGARDVLFLAGSELRIVTTSVEPGYQWNLSEDDYQLFDGTLVDGLFHFSLKDSLTEDQLSSRTMFTFKVTVKNPNSDPTDALVVVNRHLPSQLFSMPIYTGSFGDDLRLELSDTIELAQASFSSAISVTISEANVDFLTVEQSGRVVELKLSRPVSLIDFQGLQMVHLVLSAVVADEVRDSCAIILTVPESTPCLPLPPVVDCSSCYNCTTGGIEDDVPVFAYGNYRFQLRSDTSGMIGSVTATVRDPTAIVQHALDVTDAYLSARLSITPEGMLTIAQQILPSVYQFLVHATNTAAGKRATANVILDVLSQSECTDGIKKATVERALLVQHLDEERPHDTIFPIQLTPSCAYELISESPTGDQQQPYFHIDLETGWLASRSFDRENQALFADMPIPQFRLVLQLKCDDEAEDLLQENVRRTIVKRSLVETNTINYAPDITVVSIIVDDINDNDPVFRQPDVAPGNAVRLGYPEPSLAAKLMLSELVVVEATDADAGLNALVRYSLSESGHFTIDAHTGSIYPTRSALRDSNRVSLTVIATDRDGAVDGRSAQLTLTVLRLDEENIALLTLSTTDATNVTDILEQINRQADFQLKVLRQAYIPEAELSSIRRKRSSARQVLDFSNAVRMVVYALNDNGELLNTEDIRSAIRNALPAIESSAIVSFTNGVCGTDDGQPCPATPPDCPEELLGESSNAGLIASTSVLGALLLITMAVACVLYVRYVRPLAKTSESSPSDIVQLENDFDPTPPATPPTLGTKKEQSINPDAMDDRKISINIAGITMQESEDTNTDNKRLARSLAERLDEEDEFGAAQFETTGPETISEPKNVKFNEIVERIEVQEHHSDEEEDYNSVYEERL</sequence>
<name>A0A182NM73_9DIPT</name>
<dbReference type="PROSITE" id="PS00232">
    <property type="entry name" value="CADHERIN_1"/>
    <property type="match status" value="1"/>
</dbReference>
<reference evidence="12" key="2">
    <citation type="submission" date="2020-05" db="UniProtKB">
        <authorList>
            <consortium name="EnsemblMetazoa"/>
        </authorList>
    </citation>
    <scope>IDENTIFICATION</scope>
    <source>
        <strain evidence="12">WRAIR2</strain>
    </source>
</reference>
<dbReference type="SUPFAM" id="SSF49313">
    <property type="entry name" value="Cadherin-like"/>
    <property type="match status" value="2"/>
</dbReference>
<dbReference type="GO" id="GO:0007156">
    <property type="term" value="P:homophilic cell adhesion via plasma membrane adhesion molecules"/>
    <property type="evidence" value="ECO:0007669"/>
    <property type="project" value="InterPro"/>
</dbReference>
<dbReference type="Gene3D" id="2.60.40.60">
    <property type="entry name" value="Cadherins"/>
    <property type="match status" value="3"/>
</dbReference>